<dbReference type="Proteomes" id="UP000789405">
    <property type="component" value="Unassembled WGS sequence"/>
</dbReference>
<feature type="compositionally biased region" description="Basic and acidic residues" evidence="1">
    <location>
        <begin position="19"/>
        <end position="49"/>
    </location>
</feature>
<sequence>MTKKNAKDTKLDDDEDMKLDDKNDKLDDKNTKLDDKNDKLDDKDTKLDDKKNHDNNNIKKILLGYLREFPQGKFNGSLEDNNLLDKMIKLSTELSDAQKVEYQKIRISINDIYKDEECDHYFVDLDDLEYKSVFLDTSKASFEDVEQLVAKLATDDIKVLLNSTRDFVKDDVELLKRIDDKLNKKRKPLKVSNSEFKKLIKQFRIGVVVTINKPGLLEAIDSVISCYKELVKTNEDELNDIKKLVIEQFYKQPDLTGMGAFFRFASEGDFKYKISLDPLNKHQFVYVIYRILVERELGELCEENELLRKRNEHLQNYQNQVSEILA</sequence>
<evidence type="ECO:0000256" key="1">
    <source>
        <dbReference type="SAM" id="MobiDB-lite"/>
    </source>
</evidence>
<feature type="compositionally biased region" description="Basic and acidic residues" evidence="1">
    <location>
        <begin position="1"/>
        <end position="10"/>
    </location>
</feature>
<gene>
    <name evidence="2" type="ORF">DERYTH_LOCUS3026</name>
</gene>
<evidence type="ECO:0000313" key="3">
    <source>
        <dbReference type="Proteomes" id="UP000789405"/>
    </source>
</evidence>
<organism evidence="2 3">
    <name type="scientific">Dentiscutata erythropus</name>
    <dbReference type="NCBI Taxonomy" id="1348616"/>
    <lineage>
        <taxon>Eukaryota</taxon>
        <taxon>Fungi</taxon>
        <taxon>Fungi incertae sedis</taxon>
        <taxon>Mucoromycota</taxon>
        <taxon>Glomeromycotina</taxon>
        <taxon>Glomeromycetes</taxon>
        <taxon>Diversisporales</taxon>
        <taxon>Gigasporaceae</taxon>
        <taxon>Dentiscutata</taxon>
    </lineage>
</organism>
<name>A0A9N8ZQK6_9GLOM</name>
<keyword evidence="3" id="KW-1185">Reference proteome</keyword>
<protein>
    <submittedName>
        <fullName evidence="2">7855_t:CDS:1</fullName>
    </submittedName>
</protein>
<proteinExistence type="predicted"/>
<accession>A0A9N8ZQK6</accession>
<comment type="caution">
    <text evidence="2">The sequence shown here is derived from an EMBL/GenBank/DDBJ whole genome shotgun (WGS) entry which is preliminary data.</text>
</comment>
<evidence type="ECO:0000313" key="2">
    <source>
        <dbReference type="EMBL" id="CAG8503557.1"/>
    </source>
</evidence>
<dbReference type="AlphaFoldDB" id="A0A9N8ZQK6"/>
<feature type="region of interest" description="Disordered" evidence="1">
    <location>
        <begin position="1"/>
        <end position="49"/>
    </location>
</feature>
<reference evidence="2" key="1">
    <citation type="submission" date="2021-06" db="EMBL/GenBank/DDBJ databases">
        <authorList>
            <person name="Kallberg Y."/>
            <person name="Tangrot J."/>
            <person name="Rosling A."/>
        </authorList>
    </citation>
    <scope>NUCLEOTIDE SEQUENCE</scope>
    <source>
        <strain evidence="2">MA453B</strain>
    </source>
</reference>
<dbReference type="EMBL" id="CAJVPY010001020">
    <property type="protein sequence ID" value="CAG8503557.1"/>
    <property type="molecule type" value="Genomic_DNA"/>
</dbReference>